<proteinExistence type="predicted"/>
<organism evidence="1 2">
    <name type="scientific">Gonium pectorale</name>
    <name type="common">Green alga</name>
    <dbReference type="NCBI Taxonomy" id="33097"/>
    <lineage>
        <taxon>Eukaryota</taxon>
        <taxon>Viridiplantae</taxon>
        <taxon>Chlorophyta</taxon>
        <taxon>core chlorophytes</taxon>
        <taxon>Chlorophyceae</taxon>
        <taxon>CS clade</taxon>
        <taxon>Chlamydomonadales</taxon>
        <taxon>Volvocaceae</taxon>
        <taxon>Gonium</taxon>
    </lineage>
</organism>
<keyword evidence="2" id="KW-1185">Reference proteome</keyword>
<name>A0A150GIQ4_GONPE</name>
<evidence type="ECO:0000313" key="2">
    <source>
        <dbReference type="Proteomes" id="UP000075714"/>
    </source>
</evidence>
<reference evidence="2" key="1">
    <citation type="journal article" date="2016" name="Nat. Commun.">
        <title>The Gonium pectorale genome demonstrates co-option of cell cycle regulation during the evolution of multicellularity.</title>
        <authorList>
            <person name="Hanschen E.R."/>
            <person name="Marriage T.N."/>
            <person name="Ferris P.J."/>
            <person name="Hamaji T."/>
            <person name="Toyoda A."/>
            <person name="Fujiyama A."/>
            <person name="Neme R."/>
            <person name="Noguchi H."/>
            <person name="Minakuchi Y."/>
            <person name="Suzuki M."/>
            <person name="Kawai-Toyooka H."/>
            <person name="Smith D.R."/>
            <person name="Sparks H."/>
            <person name="Anderson J."/>
            <person name="Bakaric R."/>
            <person name="Luria V."/>
            <person name="Karger A."/>
            <person name="Kirschner M.W."/>
            <person name="Durand P.M."/>
            <person name="Michod R.E."/>
            <person name="Nozaki H."/>
            <person name="Olson B.J."/>
        </authorList>
    </citation>
    <scope>NUCLEOTIDE SEQUENCE [LARGE SCALE GENOMIC DNA]</scope>
    <source>
        <strain evidence="2">NIES-2863</strain>
    </source>
</reference>
<accession>A0A150GIQ4</accession>
<protein>
    <submittedName>
        <fullName evidence="1">Uncharacterized protein</fullName>
    </submittedName>
</protein>
<comment type="caution">
    <text evidence="1">The sequence shown here is derived from an EMBL/GenBank/DDBJ whole genome shotgun (WGS) entry which is preliminary data.</text>
</comment>
<sequence length="120" mass="12350">MPTSELRTHASYLRRLSEVVLPASAIAKLRALLASDGPFADPDERALIARVLRANPLVALTLPPATLNRKVDQLVVLMELAAPPPAKAGGKAAAAAAAAGAAARLVVLRVAAREGTTASR</sequence>
<dbReference type="EMBL" id="LSYV01000021">
    <property type="protein sequence ID" value="KXZ49691.1"/>
    <property type="molecule type" value="Genomic_DNA"/>
</dbReference>
<evidence type="ECO:0000313" key="1">
    <source>
        <dbReference type="EMBL" id="KXZ49691.1"/>
    </source>
</evidence>
<gene>
    <name evidence="1" type="ORF">GPECTOR_20g548</name>
</gene>
<dbReference type="Proteomes" id="UP000075714">
    <property type="component" value="Unassembled WGS sequence"/>
</dbReference>
<dbReference type="AlphaFoldDB" id="A0A150GIQ4"/>